<gene>
    <name evidence="2" type="ORF">PABY_19410</name>
</gene>
<dbReference type="GeneID" id="89289944"/>
<dbReference type="RefSeq" id="WP_338249634.1">
    <property type="nucleotide sequence ID" value="NZ_AP028907.1"/>
</dbReference>
<proteinExistence type="predicted"/>
<dbReference type="Gene3D" id="3.30.360.10">
    <property type="entry name" value="Dihydrodipicolinate Reductase, domain 2"/>
    <property type="match status" value="1"/>
</dbReference>
<sequence>MVVRVAVIGAGYMGSAHARVLKRIINEYPGLAELVYVVDIDRHKAINVTSKYGGKPTDSIDKLPDESVDFAIIATPTSFHFTAVKQLAEKGVKGFLIEKPMTRNLEEATSLIDLEKEYNLWITVGHIERFNPATAALHKRIAANSFGDILTLVARRVGPFAARVKDTDVVYDLAIHEVDNALVIYRLLPHTVKSYTLGGIVSNLTDYALAVLGYDNGFASIEVNRVTPFKQRILYLTARKGVVFLDYMKQELRFHSNDEETIIHVNREEPLYLEDLVTLRSFADKNKPPVDTRQAFTALYICEKILNSTKRGKEIILDKEGDYKTYSDILEEGIKRYRHYVSQHTSQH</sequence>
<dbReference type="PANTHER" id="PTHR43377">
    <property type="entry name" value="BILIVERDIN REDUCTASE A"/>
    <property type="match status" value="1"/>
</dbReference>
<dbReference type="InterPro" id="IPR051450">
    <property type="entry name" value="Gfo/Idh/MocA_Oxidoreductases"/>
</dbReference>
<organism evidence="2 3">
    <name type="scientific">Pyrodictium abyssi</name>
    <dbReference type="NCBI Taxonomy" id="54256"/>
    <lineage>
        <taxon>Archaea</taxon>
        <taxon>Thermoproteota</taxon>
        <taxon>Thermoprotei</taxon>
        <taxon>Desulfurococcales</taxon>
        <taxon>Pyrodictiaceae</taxon>
        <taxon>Pyrodictium</taxon>
    </lineage>
</organism>
<dbReference type="PANTHER" id="PTHR43377:SF1">
    <property type="entry name" value="BILIVERDIN REDUCTASE A"/>
    <property type="match status" value="1"/>
</dbReference>
<dbReference type="InterPro" id="IPR036291">
    <property type="entry name" value="NAD(P)-bd_dom_sf"/>
</dbReference>
<evidence type="ECO:0000313" key="3">
    <source>
        <dbReference type="Proteomes" id="UP001341135"/>
    </source>
</evidence>
<protein>
    <submittedName>
        <fullName evidence="2">UDP-N-acetylglucosamine 3-dehydrogenase</fullName>
    </submittedName>
</protein>
<evidence type="ECO:0000259" key="1">
    <source>
        <dbReference type="Pfam" id="PF01408"/>
    </source>
</evidence>
<dbReference type="Pfam" id="PF01408">
    <property type="entry name" value="GFO_IDH_MocA"/>
    <property type="match status" value="1"/>
</dbReference>
<dbReference type="Gene3D" id="3.40.50.720">
    <property type="entry name" value="NAD(P)-binding Rossmann-like Domain"/>
    <property type="match status" value="1"/>
</dbReference>
<accession>A0ABM8IXX9</accession>
<feature type="domain" description="Gfo/Idh/MocA-like oxidoreductase N-terminal" evidence="1">
    <location>
        <begin position="3"/>
        <end position="126"/>
    </location>
</feature>
<evidence type="ECO:0000313" key="2">
    <source>
        <dbReference type="EMBL" id="BES82374.1"/>
    </source>
</evidence>
<dbReference type="InterPro" id="IPR000683">
    <property type="entry name" value="Gfo/Idh/MocA-like_OxRdtase_N"/>
</dbReference>
<dbReference type="EMBL" id="AP028907">
    <property type="protein sequence ID" value="BES82374.1"/>
    <property type="molecule type" value="Genomic_DNA"/>
</dbReference>
<reference evidence="2 3" key="1">
    <citation type="submission" date="2023-09" db="EMBL/GenBank/DDBJ databases">
        <title>Pyrofollis japonicus gen. nov. sp. nov., a novel member of the family Pyrodictiaceae isolated from the Iheya North hydrothermal field.</title>
        <authorList>
            <person name="Miyazaki U."/>
            <person name="Sanari M."/>
            <person name="Tame A."/>
            <person name="Kitajima M."/>
            <person name="Okamoto A."/>
            <person name="Sawayama S."/>
            <person name="Miyazaki J."/>
            <person name="Takai K."/>
            <person name="Nakagawa S."/>
        </authorList>
    </citation>
    <scope>NUCLEOTIDE SEQUENCE [LARGE SCALE GENOMIC DNA]</scope>
    <source>
        <strain evidence="2 3">AV2</strain>
    </source>
</reference>
<dbReference type="SUPFAM" id="SSF51735">
    <property type="entry name" value="NAD(P)-binding Rossmann-fold domains"/>
    <property type="match status" value="1"/>
</dbReference>
<dbReference type="SUPFAM" id="SSF55347">
    <property type="entry name" value="Glyceraldehyde-3-phosphate dehydrogenase-like, C-terminal domain"/>
    <property type="match status" value="1"/>
</dbReference>
<dbReference type="Proteomes" id="UP001341135">
    <property type="component" value="Chromosome"/>
</dbReference>
<name>A0ABM8IXX9_9CREN</name>
<keyword evidence="3" id="KW-1185">Reference proteome</keyword>